<evidence type="ECO:0000313" key="2">
    <source>
        <dbReference type="Proteomes" id="UP000805704"/>
    </source>
</evidence>
<name>A0ACB7FEP1_NIBAL</name>
<accession>A0ACB7FEP1</accession>
<protein>
    <submittedName>
        <fullName evidence="1">Uncharacterized protein</fullName>
    </submittedName>
</protein>
<feature type="non-terminal residue" evidence="1">
    <location>
        <position position="95"/>
    </location>
</feature>
<evidence type="ECO:0000313" key="1">
    <source>
        <dbReference type="EMBL" id="KAG8012982.1"/>
    </source>
</evidence>
<keyword evidence="2" id="KW-1185">Reference proteome</keyword>
<gene>
    <name evidence="1" type="ORF">GBF38_021079</name>
</gene>
<comment type="caution">
    <text evidence="1">The sequence shown here is derived from an EMBL/GenBank/DDBJ whole genome shotgun (WGS) entry which is preliminary data.</text>
</comment>
<organism evidence="1 2">
    <name type="scientific">Nibea albiflora</name>
    <name type="common">Yellow drum</name>
    <name type="synonym">Corvina albiflora</name>
    <dbReference type="NCBI Taxonomy" id="240163"/>
    <lineage>
        <taxon>Eukaryota</taxon>
        <taxon>Metazoa</taxon>
        <taxon>Chordata</taxon>
        <taxon>Craniata</taxon>
        <taxon>Vertebrata</taxon>
        <taxon>Euteleostomi</taxon>
        <taxon>Actinopterygii</taxon>
        <taxon>Neopterygii</taxon>
        <taxon>Teleostei</taxon>
        <taxon>Neoteleostei</taxon>
        <taxon>Acanthomorphata</taxon>
        <taxon>Eupercaria</taxon>
        <taxon>Sciaenidae</taxon>
        <taxon>Nibea</taxon>
    </lineage>
</organism>
<proteinExistence type="predicted"/>
<dbReference type="Proteomes" id="UP000805704">
    <property type="component" value="Chromosome 12"/>
</dbReference>
<reference evidence="1" key="1">
    <citation type="submission" date="2020-04" db="EMBL/GenBank/DDBJ databases">
        <title>A chromosome-scale assembly and high-density genetic map of the yellow drum (Nibea albiflora) genome.</title>
        <authorList>
            <person name="Xu D."/>
            <person name="Zhang W."/>
            <person name="Chen R."/>
            <person name="Tan P."/>
            <person name="Wang L."/>
            <person name="Song H."/>
            <person name="Tian L."/>
            <person name="Zhu Q."/>
            <person name="Wang B."/>
        </authorList>
    </citation>
    <scope>NUCLEOTIDE SEQUENCE</scope>
    <source>
        <strain evidence="1">ZJHYS-2018</strain>
    </source>
</reference>
<sequence length="95" mass="11155">MTLQRTEPVSDPEPLSCPSMHLTNSGYCRPGGLPRPQRRKEEEKEEEEEVEEVEEEEEEEEEEVEKEVEKEEVEEEVEEEERGTVEPSKAVYLFT</sequence>
<dbReference type="EMBL" id="CM024800">
    <property type="protein sequence ID" value="KAG8012982.1"/>
    <property type="molecule type" value="Genomic_DNA"/>
</dbReference>